<evidence type="ECO:0000313" key="3">
    <source>
        <dbReference type="EnsemblFungi" id="PTTG_08402-t43_1-p1"/>
    </source>
</evidence>
<name>A0A180H2B2_PUCT1</name>
<gene>
    <name evidence="2" type="ORF">PTTG_08402</name>
</gene>
<reference evidence="3" key="4">
    <citation type="submission" date="2025-05" db="UniProtKB">
        <authorList>
            <consortium name="EnsemblFungi"/>
        </authorList>
    </citation>
    <scope>IDENTIFICATION</scope>
    <source>
        <strain evidence="3">isolate 1-1 / race 1 (BBBD)</strain>
    </source>
</reference>
<dbReference type="PANTHER" id="PTHR47150">
    <property type="entry name" value="OS12G0169200 PROTEIN"/>
    <property type="match status" value="1"/>
</dbReference>
<dbReference type="STRING" id="630390.A0A180H2B2"/>
<evidence type="ECO:0000313" key="4">
    <source>
        <dbReference type="Proteomes" id="UP000005240"/>
    </source>
</evidence>
<reference evidence="2" key="1">
    <citation type="submission" date="2009-11" db="EMBL/GenBank/DDBJ databases">
        <authorList>
            <consortium name="The Broad Institute Genome Sequencing Platform"/>
            <person name="Ward D."/>
            <person name="Feldgarden M."/>
            <person name="Earl A."/>
            <person name="Young S.K."/>
            <person name="Zeng Q."/>
            <person name="Koehrsen M."/>
            <person name="Alvarado L."/>
            <person name="Berlin A."/>
            <person name="Bochicchio J."/>
            <person name="Borenstein D."/>
            <person name="Chapman S.B."/>
            <person name="Chen Z."/>
            <person name="Engels R."/>
            <person name="Freedman E."/>
            <person name="Gellesch M."/>
            <person name="Goldberg J."/>
            <person name="Griggs A."/>
            <person name="Gujja S."/>
            <person name="Heilman E."/>
            <person name="Heiman D."/>
            <person name="Hepburn T."/>
            <person name="Howarth C."/>
            <person name="Jen D."/>
            <person name="Larson L."/>
            <person name="Lewis B."/>
            <person name="Mehta T."/>
            <person name="Park D."/>
            <person name="Pearson M."/>
            <person name="Roberts A."/>
            <person name="Saif S."/>
            <person name="Shea T."/>
            <person name="Shenoy N."/>
            <person name="Sisk P."/>
            <person name="Stolte C."/>
            <person name="Sykes S."/>
            <person name="Thomson T."/>
            <person name="Walk T."/>
            <person name="White J."/>
            <person name="Yandava C."/>
            <person name="Izard J."/>
            <person name="Baranova O.V."/>
            <person name="Blanton J.M."/>
            <person name="Tanner A.C."/>
            <person name="Dewhirst F.E."/>
            <person name="Haas B."/>
            <person name="Nusbaum C."/>
            <person name="Birren B."/>
        </authorList>
    </citation>
    <scope>NUCLEOTIDE SEQUENCE [LARGE SCALE GENOMIC DNA]</scope>
    <source>
        <strain evidence="2">1-1 BBBD Race 1</strain>
    </source>
</reference>
<feature type="region of interest" description="Disordered" evidence="1">
    <location>
        <begin position="45"/>
        <end position="67"/>
    </location>
</feature>
<reference evidence="3 4" key="3">
    <citation type="journal article" date="2017" name="G3 (Bethesda)">
        <title>Comparative analysis highlights variable genome content of wheat rusts and divergence of the mating loci.</title>
        <authorList>
            <person name="Cuomo C.A."/>
            <person name="Bakkeren G."/>
            <person name="Khalil H.B."/>
            <person name="Panwar V."/>
            <person name="Joly D."/>
            <person name="Linning R."/>
            <person name="Sakthikumar S."/>
            <person name="Song X."/>
            <person name="Adiconis X."/>
            <person name="Fan L."/>
            <person name="Goldberg J.M."/>
            <person name="Levin J.Z."/>
            <person name="Young S."/>
            <person name="Zeng Q."/>
            <person name="Anikster Y."/>
            <person name="Bruce M."/>
            <person name="Wang M."/>
            <person name="Yin C."/>
            <person name="McCallum B."/>
            <person name="Szabo L.J."/>
            <person name="Hulbert S."/>
            <person name="Chen X."/>
            <person name="Fellers J.P."/>
        </authorList>
    </citation>
    <scope>NUCLEOTIDE SEQUENCE</scope>
    <source>
        <strain evidence="3">isolate 1-1 / race 1 (BBBD)</strain>
        <strain evidence="4">Isolate 1-1 / race 1 (BBBD)</strain>
    </source>
</reference>
<dbReference type="OrthoDB" id="2287304at2759"/>
<reference evidence="2" key="2">
    <citation type="submission" date="2016-05" db="EMBL/GenBank/DDBJ databases">
        <title>Comparative analysis highlights variable genome content of wheat rusts and divergence of the mating loci.</title>
        <authorList>
            <person name="Cuomo C.A."/>
            <person name="Bakkeren G."/>
            <person name="Szabo L."/>
            <person name="Khalil H."/>
            <person name="Joly D."/>
            <person name="Goldberg J."/>
            <person name="Young S."/>
            <person name="Zeng Q."/>
            <person name="Fellers J."/>
        </authorList>
    </citation>
    <scope>NUCLEOTIDE SEQUENCE [LARGE SCALE GENOMIC DNA]</scope>
    <source>
        <strain evidence="2">1-1 BBBD Race 1</strain>
    </source>
</reference>
<dbReference type="EMBL" id="ADAS02000006">
    <property type="protein sequence ID" value="OAV98652.1"/>
    <property type="molecule type" value="Genomic_DNA"/>
</dbReference>
<dbReference type="AlphaFoldDB" id="A0A180H2B2"/>
<keyword evidence="4" id="KW-1185">Reference proteome</keyword>
<dbReference type="Proteomes" id="UP000005240">
    <property type="component" value="Unassembled WGS sequence"/>
</dbReference>
<dbReference type="VEuPathDB" id="FungiDB:PTTG_08402"/>
<evidence type="ECO:0000313" key="2">
    <source>
        <dbReference type="EMBL" id="OAV98652.1"/>
    </source>
</evidence>
<dbReference type="EnsemblFungi" id="PTTG_08402-t43_1">
    <property type="protein sequence ID" value="PTTG_08402-t43_1-p1"/>
    <property type="gene ID" value="PTTG_08402"/>
</dbReference>
<protein>
    <submittedName>
        <fullName evidence="2 3">Uncharacterized protein</fullName>
    </submittedName>
</protein>
<sequence length="142" mass="16561">MDRLAIIRNFINTQNNIISNTIDSTQHIAVVLQGGGAASQEILRQERKRRQKKPPKQGGSRKGRAPNIRQDFEAGYQLLYKDYFSKSPRYPDYKFRRRFRMHRSLFLKIVNDIEQHNVYFTHRANALGNFGLRGIQKITAAL</sequence>
<accession>A0A180H2B2</accession>
<proteinExistence type="predicted"/>
<evidence type="ECO:0000256" key="1">
    <source>
        <dbReference type="SAM" id="MobiDB-lite"/>
    </source>
</evidence>
<feature type="compositionally biased region" description="Basic residues" evidence="1">
    <location>
        <begin position="46"/>
        <end position="64"/>
    </location>
</feature>
<dbReference type="PANTHER" id="PTHR47150:SF5">
    <property type="entry name" value="OS07G0546750 PROTEIN"/>
    <property type="match status" value="1"/>
</dbReference>
<organism evidence="2">
    <name type="scientific">Puccinia triticina (isolate 1-1 / race 1 (BBBD))</name>
    <name type="common">Brown leaf rust fungus</name>
    <dbReference type="NCBI Taxonomy" id="630390"/>
    <lineage>
        <taxon>Eukaryota</taxon>
        <taxon>Fungi</taxon>
        <taxon>Dikarya</taxon>
        <taxon>Basidiomycota</taxon>
        <taxon>Pucciniomycotina</taxon>
        <taxon>Pucciniomycetes</taxon>
        <taxon>Pucciniales</taxon>
        <taxon>Pucciniaceae</taxon>
        <taxon>Puccinia</taxon>
    </lineage>
</organism>